<evidence type="ECO:0000313" key="3">
    <source>
        <dbReference type="Proteomes" id="UP000708208"/>
    </source>
</evidence>
<accession>A0A8J2M678</accession>
<organism evidence="2 3">
    <name type="scientific">Allacma fusca</name>
    <dbReference type="NCBI Taxonomy" id="39272"/>
    <lineage>
        <taxon>Eukaryota</taxon>
        <taxon>Metazoa</taxon>
        <taxon>Ecdysozoa</taxon>
        <taxon>Arthropoda</taxon>
        <taxon>Hexapoda</taxon>
        <taxon>Collembola</taxon>
        <taxon>Symphypleona</taxon>
        <taxon>Sminthuridae</taxon>
        <taxon>Allacma</taxon>
    </lineage>
</organism>
<evidence type="ECO:0000313" key="2">
    <source>
        <dbReference type="EMBL" id="CAG7832910.1"/>
    </source>
</evidence>
<keyword evidence="3" id="KW-1185">Reference proteome</keyword>
<name>A0A8J2M678_9HEXA</name>
<dbReference type="AlphaFoldDB" id="A0A8J2M678"/>
<reference evidence="2" key="1">
    <citation type="submission" date="2021-06" db="EMBL/GenBank/DDBJ databases">
        <authorList>
            <person name="Hodson N. C."/>
            <person name="Mongue J. A."/>
            <person name="Jaron S. K."/>
        </authorList>
    </citation>
    <scope>NUCLEOTIDE SEQUENCE</scope>
</reference>
<evidence type="ECO:0000256" key="1">
    <source>
        <dbReference type="SAM" id="SignalP"/>
    </source>
</evidence>
<dbReference type="Proteomes" id="UP000708208">
    <property type="component" value="Unassembled WGS sequence"/>
</dbReference>
<comment type="caution">
    <text evidence="2">The sequence shown here is derived from an EMBL/GenBank/DDBJ whole genome shotgun (WGS) entry which is preliminary data.</text>
</comment>
<protein>
    <submittedName>
        <fullName evidence="2">Uncharacterized protein</fullName>
    </submittedName>
</protein>
<gene>
    <name evidence="2" type="ORF">AFUS01_LOCUS42567</name>
</gene>
<keyword evidence="1" id="KW-0732">Signal</keyword>
<proteinExistence type="predicted"/>
<dbReference type="EMBL" id="CAJVCH010567641">
    <property type="protein sequence ID" value="CAG7832910.1"/>
    <property type="molecule type" value="Genomic_DNA"/>
</dbReference>
<feature type="chain" id="PRO_5035219999" evidence="1">
    <location>
        <begin position="18"/>
        <end position="102"/>
    </location>
</feature>
<feature type="signal peptide" evidence="1">
    <location>
        <begin position="1"/>
        <end position="17"/>
    </location>
</feature>
<sequence length="102" mass="10934">MLLPFILVGIVATAVVADRTSVWIPCADLECPLNHVCVTQNVYCKRSPCPPVATCQPMLNDNCGTVGQCPPGTVCENANKCQCLYSKPCRVTLACVSENQTC</sequence>